<feature type="domain" description="LysM" evidence="1">
    <location>
        <begin position="474"/>
        <end position="499"/>
    </location>
</feature>
<dbReference type="EMBL" id="SVNY01000002">
    <property type="protein sequence ID" value="MBE6832944.1"/>
    <property type="molecule type" value="Genomic_DNA"/>
</dbReference>
<dbReference type="InterPro" id="IPR018392">
    <property type="entry name" value="LysM"/>
</dbReference>
<gene>
    <name evidence="3" type="ORF">E7512_05085</name>
</gene>
<reference evidence="3" key="1">
    <citation type="submission" date="2019-04" db="EMBL/GenBank/DDBJ databases">
        <title>Evolution of Biomass-Degrading Anaerobic Consortia Revealed by Metagenomics.</title>
        <authorList>
            <person name="Peng X."/>
        </authorList>
    </citation>
    <scope>NUCLEOTIDE SEQUENCE</scope>
    <source>
        <strain evidence="3">SIG551</strain>
    </source>
</reference>
<comment type="caution">
    <text evidence="3">The sequence shown here is derived from an EMBL/GenBank/DDBJ whole genome shotgun (WGS) entry which is preliminary data.</text>
</comment>
<dbReference type="Gene3D" id="3.10.350.10">
    <property type="entry name" value="LysM domain"/>
    <property type="match status" value="1"/>
</dbReference>
<evidence type="ECO:0000313" key="3">
    <source>
        <dbReference type="EMBL" id="MBE6832944.1"/>
    </source>
</evidence>
<evidence type="ECO:0000313" key="4">
    <source>
        <dbReference type="Proteomes" id="UP000754750"/>
    </source>
</evidence>
<sequence>MEYTLNRQSICASEIIFDGCQEQPIDLDFSLPDYCPDIQRILKCQVCPRITGRSIIGDHLEIEGSAAIKVIYLDSGGSCIRCCENVKPFSASIPLKKQTDNAVIFTSSRVEYINCRATSPRRLDIHGAFSICAKVAEKVNNEFVSNIEGDDIQQKQEQIPASQVTSIAQQQFSVSEVLEISDSKPPANNIIRSGATATISDYKVVSGKLIVKGEVSVKLLYAPESEDMLPEAMEYVIPYSQMVDGDGLEEGNLCDVSVNVLSNDLQIKSDSSGENTLFEAEVRLAANLMAYEDTEIAIVTDAYSTQYELETQTQSKPVFRLIEMINDSVTQKNSFDIGEGGITKVIDVWNEISSVSAEEEENQIRFTGKLNLCILALNAQEKPFYFERVVDFTASHEWRKKEGGVFCAPRVEISNISFRITGGTGIEVKTELKLTAAVFQSSSHRMIAGANADETKTRKKDNSAALTIYFADAGESLWDIARRYCTSVSAIQKENELEEDFAENRGMLLIPM</sequence>
<dbReference type="Proteomes" id="UP000754750">
    <property type="component" value="Unassembled WGS sequence"/>
</dbReference>
<organism evidence="3 4">
    <name type="scientific">Faecalispora sporosphaeroides</name>
    <dbReference type="NCBI Taxonomy" id="1549"/>
    <lineage>
        <taxon>Bacteria</taxon>
        <taxon>Bacillati</taxon>
        <taxon>Bacillota</taxon>
        <taxon>Clostridia</taxon>
        <taxon>Eubacteriales</taxon>
        <taxon>Oscillospiraceae</taxon>
        <taxon>Faecalispora</taxon>
    </lineage>
</organism>
<dbReference type="RefSeq" id="WP_020071752.1">
    <property type="nucleotide sequence ID" value="NZ_JBKWRC010000001.1"/>
</dbReference>
<dbReference type="AlphaFoldDB" id="A0A928KWJ7"/>
<dbReference type="Pfam" id="PF01476">
    <property type="entry name" value="LysM"/>
    <property type="match status" value="1"/>
</dbReference>
<dbReference type="SUPFAM" id="SSF54106">
    <property type="entry name" value="LysM domain"/>
    <property type="match status" value="1"/>
</dbReference>
<feature type="domain" description="SipL SPOCS" evidence="2">
    <location>
        <begin position="37"/>
        <end position="116"/>
    </location>
</feature>
<protein>
    <submittedName>
        <fullName evidence="3">DUF3794 domain-containing protein</fullName>
    </submittedName>
</protein>
<evidence type="ECO:0000259" key="1">
    <source>
        <dbReference type="Pfam" id="PF01476"/>
    </source>
</evidence>
<feature type="domain" description="SipL SPOCS" evidence="2">
    <location>
        <begin position="188"/>
        <end position="267"/>
    </location>
</feature>
<name>A0A928KWJ7_9FIRM</name>
<dbReference type="InterPro" id="IPR024300">
    <property type="entry name" value="SipL_SPOCS_dom"/>
</dbReference>
<dbReference type="InterPro" id="IPR036779">
    <property type="entry name" value="LysM_dom_sf"/>
</dbReference>
<dbReference type="Pfam" id="PF12673">
    <property type="entry name" value="SipL"/>
    <property type="match status" value="2"/>
</dbReference>
<dbReference type="CDD" id="cd00118">
    <property type="entry name" value="LysM"/>
    <property type="match status" value="1"/>
</dbReference>
<evidence type="ECO:0000259" key="2">
    <source>
        <dbReference type="Pfam" id="PF12673"/>
    </source>
</evidence>
<accession>A0A928KWJ7</accession>
<proteinExistence type="predicted"/>